<dbReference type="OrthoDB" id="427461at2759"/>
<evidence type="ECO:0000313" key="4">
    <source>
        <dbReference type="Proteomes" id="UP000649617"/>
    </source>
</evidence>
<comment type="caution">
    <text evidence="3">The sequence shown here is derived from an EMBL/GenBank/DDBJ whole genome shotgun (WGS) entry which is preliminary data.</text>
</comment>
<keyword evidence="4" id="KW-1185">Reference proteome</keyword>
<sequence length="358" mass="39047">VKASETTVSANMETLETKLMDALRKSEASEDAIREVRSMVEDVLQRVEATEAASKAVREELMSEDAHSEAWALARTCQDDLRGVHSDVADLQASLRSVVRRVEDAAQEGPGNNKRLVSDSARRLELRVDELQKQVVEELEQLAEQQQLIARVKPSSGAKPDVQDLEHSVERLAAQVAQELQELKTHQGELGKVRVRLQSADASKGGAPEVESKVLELQQKVLEELHALGKQQEELGRAKVTMADLSDRVQQVASTVTQCKEVTVGLEERLKKLSSMEETTCPECGNIYLADAKFCRGCGHRRGNVAGEAAKTHGTDGTVQKAPAESGQSDVEDSYGADDFEESVDEASMSEDKAGGDK</sequence>
<feature type="compositionally biased region" description="Acidic residues" evidence="2">
    <location>
        <begin position="330"/>
        <end position="349"/>
    </location>
</feature>
<keyword evidence="1" id="KW-0175">Coiled coil</keyword>
<feature type="region of interest" description="Disordered" evidence="2">
    <location>
        <begin position="309"/>
        <end position="358"/>
    </location>
</feature>
<evidence type="ECO:0000256" key="1">
    <source>
        <dbReference type="SAM" id="Coils"/>
    </source>
</evidence>
<organism evidence="3 4">
    <name type="scientific">Symbiodinium pilosum</name>
    <name type="common">Dinoflagellate</name>
    <dbReference type="NCBI Taxonomy" id="2952"/>
    <lineage>
        <taxon>Eukaryota</taxon>
        <taxon>Sar</taxon>
        <taxon>Alveolata</taxon>
        <taxon>Dinophyceae</taxon>
        <taxon>Suessiales</taxon>
        <taxon>Symbiodiniaceae</taxon>
        <taxon>Symbiodinium</taxon>
    </lineage>
</organism>
<feature type="coiled-coil region" evidence="1">
    <location>
        <begin position="88"/>
        <end position="189"/>
    </location>
</feature>
<dbReference type="Proteomes" id="UP000649617">
    <property type="component" value="Unassembled WGS sequence"/>
</dbReference>
<gene>
    <name evidence="3" type="ORF">SPIL2461_LOCUS2607</name>
</gene>
<proteinExistence type="predicted"/>
<dbReference type="AlphaFoldDB" id="A0A812JUK9"/>
<feature type="non-terminal residue" evidence="3">
    <location>
        <position position="358"/>
    </location>
</feature>
<reference evidence="3" key="1">
    <citation type="submission" date="2021-02" db="EMBL/GenBank/DDBJ databases">
        <authorList>
            <person name="Dougan E. K."/>
            <person name="Rhodes N."/>
            <person name="Thang M."/>
            <person name="Chan C."/>
        </authorList>
    </citation>
    <scope>NUCLEOTIDE SEQUENCE</scope>
</reference>
<accession>A0A812JUK9</accession>
<feature type="coiled-coil region" evidence="1">
    <location>
        <begin position="12"/>
        <end position="60"/>
    </location>
</feature>
<dbReference type="EMBL" id="CAJNIZ010002886">
    <property type="protein sequence ID" value="CAE7216028.1"/>
    <property type="molecule type" value="Genomic_DNA"/>
</dbReference>
<evidence type="ECO:0000313" key="3">
    <source>
        <dbReference type="EMBL" id="CAE7216028.1"/>
    </source>
</evidence>
<evidence type="ECO:0008006" key="5">
    <source>
        <dbReference type="Google" id="ProtNLM"/>
    </source>
</evidence>
<name>A0A812JUK9_SYMPI</name>
<protein>
    <recommendedName>
        <fullName evidence="5">Zinc-ribbon domain-containing protein</fullName>
    </recommendedName>
</protein>
<evidence type="ECO:0000256" key="2">
    <source>
        <dbReference type="SAM" id="MobiDB-lite"/>
    </source>
</evidence>